<dbReference type="Pfam" id="PF13618">
    <property type="entry name" value="Gluconate_2-dh3"/>
    <property type="match status" value="1"/>
</dbReference>
<dbReference type="EMBL" id="JAFCJH010000018">
    <property type="protein sequence ID" value="MBR0797408.1"/>
    <property type="molecule type" value="Genomic_DNA"/>
</dbReference>
<keyword evidence="3" id="KW-1185">Reference proteome</keyword>
<name>A0ABS5FKT9_9BRAD</name>
<feature type="compositionally biased region" description="Basic and acidic residues" evidence="1">
    <location>
        <begin position="201"/>
        <end position="215"/>
    </location>
</feature>
<proteinExistence type="predicted"/>
<comment type="caution">
    <text evidence="2">The sequence shown here is derived from an EMBL/GenBank/DDBJ whole genome shotgun (WGS) entry which is preliminary data.</text>
</comment>
<feature type="region of interest" description="Disordered" evidence="1">
    <location>
        <begin position="194"/>
        <end position="215"/>
    </location>
</feature>
<organism evidence="2 3">
    <name type="scientific">Bradyrhizobium jicamae</name>
    <dbReference type="NCBI Taxonomy" id="280332"/>
    <lineage>
        <taxon>Bacteria</taxon>
        <taxon>Pseudomonadati</taxon>
        <taxon>Pseudomonadota</taxon>
        <taxon>Alphaproteobacteria</taxon>
        <taxon>Hyphomicrobiales</taxon>
        <taxon>Nitrobacteraceae</taxon>
        <taxon>Bradyrhizobium</taxon>
    </lineage>
</organism>
<accession>A0ABS5FKT9</accession>
<gene>
    <name evidence="2" type="ORF">JQ615_18635</name>
</gene>
<sequence length="215" mass="24471">MTERYPGYNVLNKRNSVSWNEQTRAVIDARTGIDPDFHRFCDEAEWKALRALCDQIIPQPADRTVKVPLAAMIDQKLYSGKGDGYRDARLPEQDKAWRLGLAAIDTEAVAACEKPFSDLSNDQRRWLLCRIQRGQVSSEAWQDLSPATFFAKRLLHDIVSAYYAHPASWSEIGFGGPAGPRGYVRMNFDRRDPWEAAEASPGREDRARRENERVG</sequence>
<reference evidence="3" key="1">
    <citation type="journal article" date="2021" name="ISME J.">
        <title>Evolutionary origin and ecological implication of a unique nif island in free-living Bradyrhizobium lineages.</title>
        <authorList>
            <person name="Tao J."/>
        </authorList>
    </citation>
    <scope>NUCLEOTIDE SEQUENCE [LARGE SCALE GENOMIC DNA]</scope>
    <source>
        <strain evidence="3">SZCCT0434</strain>
    </source>
</reference>
<evidence type="ECO:0000313" key="2">
    <source>
        <dbReference type="EMBL" id="MBR0797408.1"/>
    </source>
</evidence>
<dbReference type="Proteomes" id="UP001315278">
    <property type="component" value="Unassembled WGS sequence"/>
</dbReference>
<evidence type="ECO:0000256" key="1">
    <source>
        <dbReference type="SAM" id="MobiDB-lite"/>
    </source>
</evidence>
<evidence type="ECO:0000313" key="3">
    <source>
        <dbReference type="Proteomes" id="UP001315278"/>
    </source>
</evidence>
<dbReference type="InterPro" id="IPR027056">
    <property type="entry name" value="Gluconate_2DH_su3"/>
</dbReference>
<protein>
    <submittedName>
        <fullName evidence="2">Gluconate 2-dehydrogenase subunit 3 family protein</fullName>
    </submittedName>
</protein>